<accession>A0A2Z7CH38</accession>
<protein>
    <submittedName>
        <fullName evidence="2">Serine/threonine-protein phosphatase 7 long form</fullName>
    </submittedName>
</protein>
<evidence type="ECO:0000313" key="3">
    <source>
        <dbReference type="Proteomes" id="UP000250235"/>
    </source>
</evidence>
<proteinExistence type="predicted"/>
<reference evidence="2 3" key="1">
    <citation type="journal article" date="2015" name="Proc. Natl. Acad. Sci. U.S.A.">
        <title>The resurrection genome of Boea hygrometrica: A blueprint for survival of dehydration.</title>
        <authorList>
            <person name="Xiao L."/>
            <person name="Yang G."/>
            <person name="Zhang L."/>
            <person name="Yang X."/>
            <person name="Zhao S."/>
            <person name="Ji Z."/>
            <person name="Zhou Q."/>
            <person name="Hu M."/>
            <person name="Wang Y."/>
            <person name="Chen M."/>
            <person name="Xu Y."/>
            <person name="Jin H."/>
            <person name="Xiao X."/>
            <person name="Hu G."/>
            <person name="Bao F."/>
            <person name="Hu Y."/>
            <person name="Wan P."/>
            <person name="Li L."/>
            <person name="Deng X."/>
            <person name="Kuang T."/>
            <person name="Xiang C."/>
            <person name="Zhu J.K."/>
            <person name="Oliver M.J."/>
            <person name="He Y."/>
        </authorList>
    </citation>
    <scope>NUCLEOTIDE SEQUENCE [LARGE SCALE GENOMIC DNA]</scope>
    <source>
        <strain evidence="3">cv. XS01</strain>
    </source>
</reference>
<organism evidence="2 3">
    <name type="scientific">Dorcoceras hygrometricum</name>
    <dbReference type="NCBI Taxonomy" id="472368"/>
    <lineage>
        <taxon>Eukaryota</taxon>
        <taxon>Viridiplantae</taxon>
        <taxon>Streptophyta</taxon>
        <taxon>Embryophyta</taxon>
        <taxon>Tracheophyta</taxon>
        <taxon>Spermatophyta</taxon>
        <taxon>Magnoliopsida</taxon>
        <taxon>eudicotyledons</taxon>
        <taxon>Gunneridae</taxon>
        <taxon>Pentapetalae</taxon>
        <taxon>asterids</taxon>
        <taxon>lamiids</taxon>
        <taxon>Lamiales</taxon>
        <taxon>Gesneriaceae</taxon>
        <taxon>Didymocarpoideae</taxon>
        <taxon>Trichosporeae</taxon>
        <taxon>Loxocarpinae</taxon>
        <taxon>Dorcoceras</taxon>
    </lineage>
</organism>
<keyword evidence="3" id="KW-1185">Reference proteome</keyword>
<feature type="compositionally biased region" description="Basic and acidic residues" evidence="1">
    <location>
        <begin position="264"/>
        <end position="283"/>
    </location>
</feature>
<evidence type="ECO:0000256" key="1">
    <source>
        <dbReference type="SAM" id="MobiDB-lite"/>
    </source>
</evidence>
<dbReference type="EMBL" id="KQ995678">
    <property type="protein sequence ID" value="KZV46320.1"/>
    <property type="molecule type" value="Genomic_DNA"/>
</dbReference>
<feature type="region of interest" description="Disordered" evidence="1">
    <location>
        <begin position="212"/>
        <end position="291"/>
    </location>
</feature>
<evidence type="ECO:0000313" key="2">
    <source>
        <dbReference type="EMBL" id="KZV46320.1"/>
    </source>
</evidence>
<dbReference type="Proteomes" id="UP000250235">
    <property type="component" value="Unassembled WGS sequence"/>
</dbReference>
<feature type="compositionally biased region" description="Basic and acidic residues" evidence="1">
    <location>
        <begin position="213"/>
        <end position="243"/>
    </location>
</feature>
<dbReference type="AlphaFoldDB" id="A0A2Z7CH38"/>
<sequence length="367" mass="41215">MDSVALLLYIGGNIIIEHNTVQYSTSATKATRVSRSISFRELKEKVYRLLNIDSSKFTLKLSSKYSFNDKSRYVEAHLEIDDDNNLQFMLDISNDVQCLELFIETEPIERHVAVDDPESYIPRITQGLNALGFNSVGYNEDASTSAFAWHGATDQNRYTSDHDIGDWDQYVRPTLEENVSWPFSSARQWSFVDDPLDISRNAHIGSSVGAIPRDIDLDRSNPHVDHEDHGLHELSSDIHRDDTDISTEPDLSVSDTDEDDGGDANDRFEDIGPSHVNRSDRMHSPHHAAPPVQQSLYDVPEFFSTIYDEQCPDSVGVPSVSGLSYYNADRGEISTNMVFKDKKHLISAVKDFSVSSDFPSGYHLSSG</sequence>
<name>A0A2Z7CH38_9LAMI</name>
<gene>
    <name evidence="2" type="ORF">F511_21402</name>
</gene>